<proteinExistence type="predicted"/>
<feature type="domain" description="Hydantoinase B/oxoprolinase" evidence="2">
    <location>
        <begin position="17"/>
        <end position="290"/>
    </location>
</feature>
<organism evidence="3 4">
    <name type="scientific">Rhinolophus ferrumequinum</name>
    <name type="common">Greater horseshoe bat</name>
    <dbReference type="NCBI Taxonomy" id="59479"/>
    <lineage>
        <taxon>Eukaryota</taxon>
        <taxon>Metazoa</taxon>
        <taxon>Chordata</taxon>
        <taxon>Craniata</taxon>
        <taxon>Vertebrata</taxon>
        <taxon>Euteleostomi</taxon>
        <taxon>Mammalia</taxon>
        <taxon>Eutheria</taxon>
        <taxon>Laurasiatheria</taxon>
        <taxon>Chiroptera</taxon>
        <taxon>Yinpterochiroptera</taxon>
        <taxon>Rhinolophoidea</taxon>
        <taxon>Rhinolophidae</taxon>
        <taxon>Rhinolophinae</taxon>
        <taxon>Rhinolophus</taxon>
    </lineage>
</organism>
<dbReference type="AlphaFoldDB" id="A0A7J7R138"/>
<evidence type="ECO:0000313" key="4">
    <source>
        <dbReference type="Proteomes" id="UP000585614"/>
    </source>
</evidence>
<evidence type="ECO:0000256" key="1">
    <source>
        <dbReference type="SAM" id="MobiDB-lite"/>
    </source>
</evidence>
<dbReference type="Pfam" id="PF02538">
    <property type="entry name" value="Hydantoinase_B"/>
    <property type="match status" value="1"/>
</dbReference>
<dbReference type="PANTHER" id="PTHR11365">
    <property type="entry name" value="5-OXOPROLINASE RELATED"/>
    <property type="match status" value="1"/>
</dbReference>
<dbReference type="GO" id="GO:0017168">
    <property type="term" value="F:5-oxoprolinase (ATP-hydrolyzing) activity"/>
    <property type="evidence" value="ECO:0007669"/>
    <property type="project" value="TreeGrafter"/>
</dbReference>
<dbReference type="GO" id="GO:0006749">
    <property type="term" value="P:glutathione metabolic process"/>
    <property type="evidence" value="ECO:0007669"/>
    <property type="project" value="TreeGrafter"/>
</dbReference>
<dbReference type="EMBL" id="JACAGC010000035">
    <property type="protein sequence ID" value="KAF6269743.1"/>
    <property type="molecule type" value="Genomic_DNA"/>
</dbReference>
<dbReference type="PANTHER" id="PTHR11365:SF2">
    <property type="entry name" value="5-OXOPROLINASE"/>
    <property type="match status" value="1"/>
</dbReference>
<feature type="region of interest" description="Disordered" evidence="1">
    <location>
        <begin position="282"/>
        <end position="310"/>
    </location>
</feature>
<name>A0A7J7R138_RHIFE</name>
<comment type="caution">
    <text evidence="3">The sequence shown here is derived from an EMBL/GenBank/DDBJ whole genome shotgun (WGS) entry which is preliminary data.</text>
</comment>
<sequence>MLRAFGTSRQAKGLPLEVSAEDHMDDGSPVRLRVQINLSQGSAVFDFSGTGPEVFGNLNAPRAITLSALIYCLRCLVGRDIPLNQGCLTPVRVVIPKGSILDPSPEAAVVGGNVLTSQRVVDVILGAFGACAASQGCMNNVTLGNAHMGYYETVAGGAGAGPGWHGRSGVHSHMTNTRITDPEILESRYPVILRRFELRLGSGGRGRFRGGDGVVRELQFREEALLSVLTERRAFQPYGLHGGEPGARGLNLLIRKDGRTVNLGGKTSVPVYPGDVFCLHTPGGGGYGDPQDPAPPPGSPQQPSAFPERGSVYEYRRAQEAV</sequence>
<dbReference type="Proteomes" id="UP000585614">
    <property type="component" value="Unassembled WGS sequence"/>
</dbReference>
<reference evidence="3 4" key="1">
    <citation type="journal article" date="2020" name="Nature">
        <title>Six reference-quality genomes reveal evolution of bat adaptations.</title>
        <authorList>
            <person name="Jebb D."/>
            <person name="Huang Z."/>
            <person name="Pippel M."/>
            <person name="Hughes G.M."/>
            <person name="Lavrichenko K."/>
            <person name="Devanna P."/>
            <person name="Winkler S."/>
            <person name="Jermiin L.S."/>
            <person name="Skirmuntt E.C."/>
            <person name="Katzourakis A."/>
            <person name="Burkitt-Gray L."/>
            <person name="Ray D.A."/>
            <person name="Sullivan K.A.M."/>
            <person name="Roscito J.G."/>
            <person name="Kirilenko B.M."/>
            <person name="Davalos L.M."/>
            <person name="Corthals A.P."/>
            <person name="Power M.L."/>
            <person name="Jones G."/>
            <person name="Ransome R.D."/>
            <person name="Dechmann D.K.N."/>
            <person name="Locatelli A.G."/>
            <person name="Puechmaille S.J."/>
            <person name="Fedrigo O."/>
            <person name="Jarvis E.D."/>
            <person name="Hiller M."/>
            <person name="Vernes S.C."/>
            <person name="Myers E.W."/>
            <person name="Teeling E.C."/>
        </authorList>
    </citation>
    <scope>NUCLEOTIDE SEQUENCE [LARGE SCALE GENOMIC DNA]</scope>
    <source>
        <strain evidence="3">MRhiFer1</strain>
        <tissue evidence="3">Lung</tissue>
    </source>
</reference>
<evidence type="ECO:0000259" key="2">
    <source>
        <dbReference type="Pfam" id="PF02538"/>
    </source>
</evidence>
<dbReference type="InterPro" id="IPR003692">
    <property type="entry name" value="Hydantoinase_B"/>
</dbReference>
<dbReference type="InterPro" id="IPR045079">
    <property type="entry name" value="Oxoprolinase-like"/>
</dbReference>
<evidence type="ECO:0000313" key="3">
    <source>
        <dbReference type="EMBL" id="KAF6269743.1"/>
    </source>
</evidence>
<protein>
    <submittedName>
        <fullName evidence="3">5-oxoprolinase, ATP-hydrolyzing</fullName>
    </submittedName>
</protein>
<gene>
    <name evidence="3" type="ORF">mRhiFer1_012300</name>
</gene>
<dbReference type="GO" id="GO:0005829">
    <property type="term" value="C:cytosol"/>
    <property type="evidence" value="ECO:0007669"/>
    <property type="project" value="TreeGrafter"/>
</dbReference>
<accession>A0A7J7R138</accession>